<evidence type="ECO:0000259" key="7">
    <source>
        <dbReference type="PROSITE" id="PS51888"/>
    </source>
</evidence>
<dbReference type="InterPro" id="IPR043504">
    <property type="entry name" value="Peptidase_S1_PA_chymotrypsin"/>
</dbReference>
<comment type="subcellular location">
    <subcellularLocation>
        <location evidence="1">Secreted</location>
    </subcellularLocation>
</comment>
<keyword evidence="4" id="KW-1015">Disulfide bond</keyword>
<dbReference type="GO" id="GO:0005576">
    <property type="term" value="C:extracellular region"/>
    <property type="evidence" value="ECO:0007669"/>
    <property type="project" value="UniProtKB-SubCell"/>
</dbReference>
<evidence type="ECO:0000256" key="4">
    <source>
        <dbReference type="ARBA" id="ARBA00023157"/>
    </source>
</evidence>
<dbReference type="GO" id="GO:0004252">
    <property type="term" value="F:serine-type endopeptidase activity"/>
    <property type="evidence" value="ECO:0007669"/>
    <property type="project" value="InterPro"/>
</dbReference>
<evidence type="ECO:0008006" key="10">
    <source>
        <dbReference type="Google" id="ProtNLM"/>
    </source>
</evidence>
<gene>
    <name evidence="8" type="ORF">DSTB1V02_LOCUS5194</name>
</gene>
<dbReference type="Pfam" id="PF00089">
    <property type="entry name" value="Trypsin"/>
    <property type="match status" value="1"/>
</dbReference>
<keyword evidence="5" id="KW-0325">Glycoprotein</keyword>
<evidence type="ECO:0000313" key="8">
    <source>
        <dbReference type="EMBL" id="CAD7245320.1"/>
    </source>
</evidence>
<dbReference type="Proteomes" id="UP000677054">
    <property type="component" value="Unassembled WGS sequence"/>
</dbReference>
<reference evidence="8" key="1">
    <citation type="submission" date="2020-11" db="EMBL/GenBank/DDBJ databases">
        <authorList>
            <person name="Tran Van P."/>
        </authorList>
    </citation>
    <scope>NUCLEOTIDE SEQUENCE</scope>
</reference>
<dbReference type="FunFam" id="2.40.10.10:FF:000054">
    <property type="entry name" value="Complement C1r subcomponent"/>
    <property type="match status" value="1"/>
</dbReference>
<dbReference type="PROSITE" id="PS00135">
    <property type="entry name" value="TRYPSIN_SER"/>
    <property type="match status" value="1"/>
</dbReference>
<dbReference type="Gene3D" id="2.40.10.10">
    <property type="entry name" value="Trypsin-like serine proteases"/>
    <property type="match status" value="1"/>
</dbReference>
<evidence type="ECO:0000259" key="6">
    <source>
        <dbReference type="PROSITE" id="PS50240"/>
    </source>
</evidence>
<keyword evidence="9" id="KW-1185">Reference proteome</keyword>
<evidence type="ECO:0000256" key="2">
    <source>
        <dbReference type="ARBA" id="ARBA00022525"/>
    </source>
</evidence>
<organism evidence="8">
    <name type="scientific">Darwinula stevensoni</name>
    <dbReference type="NCBI Taxonomy" id="69355"/>
    <lineage>
        <taxon>Eukaryota</taxon>
        <taxon>Metazoa</taxon>
        <taxon>Ecdysozoa</taxon>
        <taxon>Arthropoda</taxon>
        <taxon>Crustacea</taxon>
        <taxon>Oligostraca</taxon>
        <taxon>Ostracoda</taxon>
        <taxon>Podocopa</taxon>
        <taxon>Podocopida</taxon>
        <taxon>Darwinulocopina</taxon>
        <taxon>Darwinuloidea</taxon>
        <taxon>Darwinulidae</taxon>
        <taxon>Darwinula</taxon>
    </lineage>
</organism>
<evidence type="ECO:0000256" key="3">
    <source>
        <dbReference type="ARBA" id="ARBA00022729"/>
    </source>
</evidence>
<evidence type="ECO:0000256" key="5">
    <source>
        <dbReference type="ARBA" id="ARBA00023180"/>
    </source>
</evidence>
<keyword evidence="2" id="KW-0964">Secreted</keyword>
<name>A0A7R8XCJ9_9CRUS</name>
<proteinExistence type="predicted"/>
<evidence type="ECO:0000256" key="1">
    <source>
        <dbReference type="ARBA" id="ARBA00004613"/>
    </source>
</evidence>
<feature type="domain" description="Clip" evidence="7">
    <location>
        <begin position="43"/>
        <end position="91"/>
    </location>
</feature>
<dbReference type="InterPro" id="IPR009003">
    <property type="entry name" value="Peptidase_S1_PA"/>
</dbReference>
<dbReference type="PANTHER" id="PTHR24253:SF153">
    <property type="entry name" value="SERINE PROTEASE HEPSIN"/>
    <property type="match status" value="1"/>
</dbReference>
<dbReference type="PROSITE" id="PS50240">
    <property type="entry name" value="TRYPSIN_DOM"/>
    <property type="match status" value="1"/>
</dbReference>
<dbReference type="EMBL" id="CAJPEV010000830">
    <property type="protein sequence ID" value="CAG0888903.1"/>
    <property type="molecule type" value="Genomic_DNA"/>
</dbReference>
<dbReference type="AlphaFoldDB" id="A0A7R8XCJ9"/>
<dbReference type="OrthoDB" id="6374044at2759"/>
<dbReference type="InterPro" id="IPR001254">
    <property type="entry name" value="Trypsin_dom"/>
</dbReference>
<dbReference type="PROSITE" id="PS51888">
    <property type="entry name" value="CLIP"/>
    <property type="match status" value="1"/>
</dbReference>
<dbReference type="GO" id="GO:0006508">
    <property type="term" value="P:proteolysis"/>
    <property type="evidence" value="ECO:0007669"/>
    <property type="project" value="InterPro"/>
</dbReference>
<sequence length="205" mass="22408">MQVPNLIFNFLRTMTVLFPPSHSRPRPAVPEHITEKTILERQSCKMRNGGPGICTPIMDCPTVMKNYRIKRPIICDWGGGNENPQTHLVCCPTLTVKESSSTLQEVEVPLVNLASCSTAYSQMAGAVVKIPDGIKDSMLCAGEKGKDSCQGDSGGALLYEDPKSSRFMVVGISSFGYGCGVDGFPGIYTKVAPFQTWINRIVFQR</sequence>
<dbReference type="InterPro" id="IPR033116">
    <property type="entry name" value="TRYPSIN_SER"/>
</dbReference>
<dbReference type="PANTHER" id="PTHR24253">
    <property type="entry name" value="TRANSMEMBRANE PROTEASE SERINE"/>
    <property type="match status" value="1"/>
</dbReference>
<accession>A0A7R8XCJ9</accession>
<protein>
    <recommendedName>
        <fullName evidence="10">CLIP domain-containing serine protease</fullName>
    </recommendedName>
</protein>
<feature type="domain" description="Peptidase S1" evidence="6">
    <location>
        <begin position="71"/>
        <end position="203"/>
    </location>
</feature>
<dbReference type="EMBL" id="LR900347">
    <property type="protein sequence ID" value="CAD7245320.1"/>
    <property type="molecule type" value="Genomic_DNA"/>
</dbReference>
<dbReference type="InterPro" id="IPR022700">
    <property type="entry name" value="CLIP"/>
</dbReference>
<dbReference type="SMART" id="SM00020">
    <property type="entry name" value="Tryp_SPc"/>
    <property type="match status" value="1"/>
</dbReference>
<dbReference type="SUPFAM" id="SSF50494">
    <property type="entry name" value="Trypsin-like serine proteases"/>
    <property type="match status" value="1"/>
</dbReference>
<evidence type="ECO:0000313" key="9">
    <source>
        <dbReference type="Proteomes" id="UP000677054"/>
    </source>
</evidence>
<keyword evidence="3" id="KW-0732">Signal</keyword>